<feature type="compositionally biased region" description="Basic and acidic residues" evidence="1">
    <location>
        <begin position="62"/>
        <end position="71"/>
    </location>
</feature>
<name>A0ABR2UG30_9PEZI</name>
<proteinExistence type="predicted"/>
<evidence type="ECO:0000313" key="3">
    <source>
        <dbReference type="Proteomes" id="UP001408356"/>
    </source>
</evidence>
<feature type="compositionally biased region" description="Polar residues" evidence="1">
    <location>
        <begin position="130"/>
        <end position="150"/>
    </location>
</feature>
<organism evidence="2 3">
    <name type="scientific">Seiridium unicorne</name>
    <dbReference type="NCBI Taxonomy" id="138068"/>
    <lineage>
        <taxon>Eukaryota</taxon>
        <taxon>Fungi</taxon>
        <taxon>Dikarya</taxon>
        <taxon>Ascomycota</taxon>
        <taxon>Pezizomycotina</taxon>
        <taxon>Sordariomycetes</taxon>
        <taxon>Xylariomycetidae</taxon>
        <taxon>Amphisphaeriales</taxon>
        <taxon>Sporocadaceae</taxon>
        <taxon>Seiridium</taxon>
    </lineage>
</organism>
<feature type="compositionally biased region" description="Basic and acidic residues" evidence="1">
    <location>
        <begin position="166"/>
        <end position="179"/>
    </location>
</feature>
<keyword evidence="3" id="KW-1185">Reference proteome</keyword>
<sequence length="196" mass="21356">MSSQQNSDIPPSSSARPDSMTLGMDAPRMAGSGQSTRRASRLVLDAAPSTVPSLYTRPPVPEAKDEGDSRGENLSLPPLRPLPSLPKHMTDSKSTEEPMIPRSQPDATQPRQDLPSHQEGAWPASPTWVGLNSGTPSRTTPRSRGLSRSNAVRRSSRGTGSRTRSRRDDRVDDLSEHLQRGKSSRPSTPNDNFPRQ</sequence>
<protein>
    <submittedName>
        <fullName evidence="2">Uncharacterized protein</fullName>
    </submittedName>
</protein>
<feature type="compositionally biased region" description="Polar residues" evidence="1">
    <location>
        <begin position="1"/>
        <end position="16"/>
    </location>
</feature>
<evidence type="ECO:0000313" key="2">
    <source>
        <dbReference type="EMBL" id="KAK9413572.1"/>
    </source>
</evidence>
<feature type="compositionally biased region" description="Polar residues" evidence="1">
    <location>
        <begin position="184"/>
        <end position="196"/>
    </location>
</feature>
<dbReference type="EMBL" id="JARVKF010000438">
    <property type="protein sequence ID" value="KAK9413572.1"/>
    <property type="molecule type" value="Genomic_DNA"/>
</dbReference>
<feature type="region of interest" description="Disordered" evidence="1">
    <location>
        <begin position="1"/>
        <end position="196"/>
    </location>
</feature>
<dbReference type="Proteomes" id="UP001408356">
    <property type="component" value="Unassembled WGS sequence"/>
</dbReference>
<gene>
    <name evidence="2" type="ORF">SUNI508_11894</name>
</gene>
<accession>A0ABR2UG30</accession>
<reference evidence="2 3" key="1">
    <citation type="journal article" date="2024" name="J. Plant Pathol.">
        <title>Sequence and assembly of the genome of Seiridium unicorne, isolate CBS 538.82, causal agent of cypress canker disease.</title>
        <authorList>
            <person name="Scali E."/>
            <person name="Rocca G.D."/>
            <person name="Danti R."/>
            <person name="Garbelotto M."/>
            <person name="Barberini S."/>
            <person name="Baroncelli R."/>
            <person name="Emiliani G."/>
        </authorList>
    </citation>
    <scope>NUCLEOTIDE SEQUENCE [LARGE SCALE GENOMIC DNA]</scope>
    <source>
        <strain evidence="2 3">BM-138-508</strain>
    </source>
</reference>
<comment type="caution">
    <text evidence="2">The sequence shown here is derived from an EMBL/GenBank/DDBJ whole genome shotgun (WGS) entry which is preliminary data.</text>
</comment>
<evidence type="ECO:0000256" key="1">
    <source>
        <dbReference type="SAM" id="MobiDB-lite"/>
    </source>
</evidence>